<dbReference type="OrthoDB" id="9025707at2759"/>
<gene>
    <name evidence="2" type="ORF">CINCED_3A024151</name>
</gene>
<sequence length="123" mass="14267">MGGKTTKLFRNTSHSSKTQDESDTEFHEQLHTYTDLPEETKEEETIVKKPVSPFVHYRKGSMFIDEDGDVAHEFYVETKVGSKVTLKKISNRHLTPQGNVRLDVPCLRNDYPLILWDQNKTKE</sequence>
<accession>A0A5E4N3B9</accession>
<dbReference type="PANTHER" id="PTHR15453">
    <property type="entry name" value="TUMOR SUPPRESSOR CANDIDATE 2"/>
    <property type="match status" value="1"/>
</dbReference>
<evidence type="ECO:0000256" key="1">
    <source>
        <dbReference type="SAM" id="MobiDB-lite"/>
    </source>
</evidence>
<evidence type="ECO:0000313" key="2">
    <source>
        <dbReference type="EMBL" id="VVC38479.1"/>
    </source>
</evidence>
<evidence type="ECO:0000313" key="3">
    <source>
        <dbReference type="Proteomes" id="UP000325440"/>
    </source>
</evidence>
<dbReference type="Proteomes" id="UP000325440">
    <property type="component" value="Unassembled WGS sequence"/>
</dbReference>
<dbReference type="PANTHER" id="PTHR15453:SF8">
    <property type="entry name" value="TUMOR SUPPRESSOR CANDIDATE 2"/>
    <property type="match status" value="1"/>
</dbReference>
<proteinExistence type="predicted"/>
<dbReference type="GO" id="GO:0051881">
    <property type="term" value="P:regulation of mitochondrial membrane potential"/>
    <property type="evidence" value="ECO:0007669"/>
    <property type="project" value="TreeGrafter"/>
</dbReference>
<organism evidence="2 3">
    <name type="scientific">Cinara cedri</name>
    <dbReference type="NCBI Taxonomy" id="506608"/>
    <lineage>
        <taxon>Eukaryota</taxon>
        <taxon>Metazoa</taxon>
        <taxon>Ecdysozoa</taxon>
        <taxon>Arthropoda</taxon>
        <taxon>Hexapoda</taxon>
        <taxon>Insecta</taxon>
        <taxon>Pterygota</taxon>
        <taxon>Neoptera</taxon>
        <taxon>Paraneoptera</taxon>
        <taxon>Hemiptera</taxon>
        <taxon>Sternorrhyncha</taxon>
        <taxon>Aphidomorpha</taxon>
        <taxon>Aphidoidea</taxon>
        <taxon>Aphididae</taxon>
        <taxon>Lachninae</taxon>
        <taxon>Cinara</taxon>
    </lineage>
</organism>
<reference evidence="2 3" key="1">
    <citation type="submission" date="2019-08" db="EMBL/GenBank/DDBJ databases">
        <authorList>
            <person name="Alioto T."/>
            <person name="Alioto T."/>
            <person name="Gomez Garrido J."/>
        </authorList>
    </citation>
    <scope>NUCLEOTIDE SEQUENCE [LARGE SCALE GENOMIC DNA]</scope>
</reference>
<feature type="region of interest" description="Disordered" evidence="1">
    <location>
        <begin position="1"/>
        <end position="28"/>
    </location>
</feature>
<protein>
    <submittedName>
        <fullName evidence="2">Tumour suppressor candidate 2</fullName>
    </submittedName>
</protein>
<dbReference type="GO" id="GO:0005739">
    <property type="term" value="C:mitochondrion"/>
    <property type="evidence" value="ECO:0007669"/>
    <property type="project" value="TreeGrafter"/>
</dbReference>
<dbReference type="Pfam" id="PF15000">
    <property type="entry name" value="TUSC2"/>
    <property type="match status" value="1"/>
</dbReference>
<name>A0A5E4N3B9_9HEMI</name>
<dbReference type="AlphaFoldDB" id="A0A5E4N3B9"/>
<feature type="compositionally biased region" description="Basic and acidic residues" evidence="1">
    <location>
        <begin position="17"/>
        <end position="28"/>
    </location>
</feature>
<dbReference type="InterPro" id="IPR029393">
    <property type="entry name" value="FUS1"/>
</dbReference>
<dbReference type="EMBL" id="CABPRJ010001475">
    <property type="protein sequence ID" value="VVC38479.1"/>
    <property type="molecule type" value="Genomic_DNA"/>
</dbReference>
<keyword evidence="3" id="KW-1185">Reference proteome</keyword>